<dbReference type="EMBL" id="FNTT01000002">
    <property type="protein sequence ID" value="SEE62958.1"/>
    <property type="molecule type" value="Genomic_DNA"/>
</dbReference>
<reference evidence="1 2" key="1">
    <citation type="submission" date="2016-10" db="EMBL/GenBank/DDBJ databases">
        <authorList>
            <person name="Varghese N."/>
            <person name="Submissions S."/>
        </authorList>
    </citation>
    <scope>NUCLEOTIDE SEQUENCE [LARGE SCALE GENOMIC DNA]</scope>
    <source>
        <strain evidence="1 2">BS3780</strain>
    </source>
</reference>
<keyword evidence="2" id="KW-1185">Reference proteome</keyword>
<dbReference type="Proteomes" id="UP000183915">
    <property type="component" value="Unassembled WGS sequence"/>
</dbReference>
<evidence type="ECO:0000313" key="1">
    <source>
        <dbReference type="EMBL" id="SEE62958.1"/>
    </source>
</evidence>
<sequence>MMGLHLSFIQLAGKDRSLVALGSSYRDRGGCELRVGAGEACDLLTVHFTAPKDKPRTSCFWLIQPKIRIGAQARVETADNLAQNKPSGLE</sequence>
<proteinExistence type="predicted"/>
<protein>
    <submittedName>
        <fullName evidence="1">Uncharacterized protein</fullName>
    </submittedName>
</protein>
<organism evidence="1 2">
    <name type="scientific">Pseudomonas kilonensis</name>
    <dbReference type="NCBI Taxonomy" id="132476"/>
    <lineage>
        <taxon>Bacteria</taxon>
        <taxon>Pseudomonadati</taxon>
        <taxon>Pseudomonadota</taxon>
        <taxon>Gammaproteobacteria</taxon>
        <taxon>Pseudomonadales</taxon>
        <taxon>Pseudomonadaceae</taxon>
        <taxon>Pseudomonas</taxon>
    </lineage>
</organism>
<comment type="caution">
    <text evidence="1">The sequence shown here is derived from an EMBL/GenBank/DDBJ whole genome shotgun (WGS) entry which is preliminary data.</text>
</comment>
<gene>
    <name evidence="1" type="ORF">SAMN04490188_4791</name>
</gene>
<evidence type="ECO:0000313" key="2">
    <source>
        <dbReference type="Proteomes" id="UP000183915"/>
    </source>
</evidence>
<name>A0ABY0ZGH9_9PSED</name>
<accession>A0ABY0ZGH9</accession>